<dbReference type="Pfam" id="PF01266">
    <property type="entry name" value="DAO"/>
    <property type="match status" value="1"/>
</dbReference>
<dbReference type="InterPro" id="IPR006076">
    <property type="entry name" value="FAD-dep_OxRdtase"/>
</dbReference>
<evidence type="ECO:0000313" key="4">
    <source>
        <dbReference type="EMBL" id="SVA63907.1"/>
    </source>
</evidence>
<reference evidence="4" key="1">
    <citation type="submission" date="2018-05" db="EMBL/GenBank/DDBJ databases">
        <authorList>
            <person name="Lanie J.A."/>
            <person name="Ng W.-L."/>
            <person name="Kazmierczak K.M."/>
            <person name="Andrzejewski T.M."/>
            <person name="Davidsen T.M."/>
            <person name="Wayne K.J."/>
            <person name="Tettelin H."/>
            <person name="Glass J.I."/>
            <person name="Rusch D."/>
            <person name="Podicherti R."/>
            <person name="Tsui H.-C.T."/>
            <person name="Winkler M.E."/>
        </authorList>
    </citation>
    <scope>NUCLEOTIDE SEQUENCE</scope>
</reference>
<gene>
    <name evidence="4" type="ORF">METZ01_LOCUS116761</name>
</gene>
<evidence type="ECO:0000256" key="2">
    <source>
        <dbReference type="SAM" id="MobiDB-lite"/>
    </source>
</evidence>
<accession>A0A381XI92</accession>
<evidence type="ECO:0000256" key="1">
    <source>
        <dbReference type="ARBA" id="ARBA00023002"/>
    </source>
</evidence>
<dbReference type="Gene3D" id="3.30.9.10">
    <property type="entry name" value="D-Amino Acid Oxidase, subunit A, domain 2"/>
    <property type="match status" value="1"/>
</dbReference>
<dbReference type="GO" id="GO:0016491">
    <property type="term" value="F:oxidoreductase activity"/>
    <property type="evidence" value="ECO:0007669"/>
    <property type="project" value="UniProtKB-KW"/>
</dbReference>
<protein>
    <recommendedName>
        <fullName evidence="3">FAD dependent oxidoreductase domain-containing protein</fullName>
    </recommendedName>
</protein>
<dbReference type="AlphaFoldDB" id="A0A381XI92"/>
<feature type="region of interest" description="Disordered" evidence="2">
    <location>
        <begin position="1"/>
        <end position="23"/>
    </location>
</feature>
<evidence type="ECO:0000259" key="3">
    <source>
        <dbReference type="Pfam" id="PF01266"/>
    </source>
</evidence>
<sequence>MQRSGRTTVVVDKGSAVGGGSTSSSSAVVRYNFSTLAGVTAAWESAHRWWAWADHLGMPGHTGPLAAFRRCPMLFLEPPGFDRDRMVGLLAEVGVGHEVLDSGALAERFPGLDTRAFFPPRRPDDERFFDEPGDRLSSVLTTDSGFVDDPQLAATNLMDAARHHGAVVRLRTRVVGMATAGGRVAGVHLADGSILSAPVVVNAAGPWSSEVNRLAGVTDEMAVSTRALRQEVHVVRGPDGFGLDDGGVMVADLDLGYYARPQPGGTLLVGGVEPDCDPLEWVDDPDDVAPTPTVACFEAQVWRLARRLPGLAVPHRPTGLAGAYDVTPDWLPIYDRTSLEGYYVAIGTSGNQFKNAPLVGQAMRDLVDACEAGHDHDGDPVTTDCHHIGRTLDLGAFSRLRTGVATSGTVLG</sequence>
<dbReference type="PANTHER" id="PTHR13847">
    <property type="entry name" value="SARCOSINE DEHYDROGENASE-RELATED"/>
    <property type="match status" value="1"/>
</dbReference>
<dbReference type="Gene3D" id="3.50.50.60">
    <property type="entry name" value="FAD/NAD(P)-binding domain"/>
    <property type="match status" value="1"/>
</dbReference>
<name>A0A381XI92_9ZZZZ</name>
<keyword evidence="1" id="KW-0560">Oxidoreductase</keyword>
<dbReference type="InterPro" id="IPR036188">
    <property type="entry name" value="FAD/NAD-bd_sf"/>
</dbReference>
<organism evidence="4">
    <name type="scientific">marine metagenome</name>
    <dbReference type="NCBI Taxonomy" id="408172"/>
    <lineage>
        <taxon>unclassified sequences</taxon>
        <taxon>metagenomes</taxon>
        <taxon>ecological metagenomes</taxon>
    </lineage>
</organism>
<feature type="domain" description="FAD dependent oxidoreductase" evidence="3">
    <location>
        <begin position="3"/>
        <end position="366"/>
    </location>
</feature>
<dbReference type="SUPFAM" id="SSF51905">
    <property type="entry name" value="FAD/NAD(P)-binding domain"/>
    <property type="match status" value="1"/>
</dbReference>
<dbReference type="EMBL" id="UINC01015117">
    <property type="protein sequence ID" value="SVA63907.1"/>
    <property type="molecule type" value="Genomic_DNA"/>
</dbReference>
<proteinExistence type="predicted"/>
<dbReference type="PANTHER" id="PTHR13847:SF287">
    <property type="entry name" value="FAD-DEPENDENT OXIDOREDUCTASE DOMAIN-CONTAINING PROTEIN 1"/>
    <property type="match status" value="1"/>
</dbReference>
<dbReference type="GO" id="GO:0005737">
    <property type="term" value="C:cytoplasm"/>
    <property type="evidence" value="ECO:0007669"/>
    <property type="project" value="TreeGrafter"/>
</dbReference>